<dbReference type="EMBL" id="QGGO01000012">
    <property type="protein sequence ID" value="PWK26410.1"/>
    <property type="molecule type" value="Genomic_DNA"/>
</dbReference>
<organism evidence="1 2">
    <name type="scientific">Arcicella aurantiaca</name>
    <dbReference type="NCBI Taxonomy" id="591202"/>
    <lineage>
        <taxon>Bacteria</taxon>
        <taxon>Pseudomonadati</taxon>
        <taxon>Bacteroidota</taxon>
        <taxon>Cytophagia</taxon>
        <taxon>Cytophagales</taxon>
        <taxon>Flectobacillaceae</taxon>
        <taxon>Arcicella</taxon>
    </lineage>
</organism>
<dbReference type="InterPro" id="IPR019850">
    <property type="entry name" value="GldD-like"/>
</dbReference>
<reference evidence="1 2" key="1">
    <citation type="submission" date="2018-05" db="EMBL/GenBank/DDBJ databases">
        <title>Genomic Encyclopedia of Archaeal and Bacterial Type Strains, Phase II (KMG-II): from individual species to whole genera.</title>
        <authorList>
            <person name="Goeker M."/>
        </authorList>
    </citation>
    <scope>NUCLEOTIDE SEQUENCE [LARGE SCALE GENOMIC DNA]</scope>
    <source>
        <strain evidence="1 2">DSM 22214</strain>
    </source>
</reference>
<keyword evidence="2" id="KW-1185">Reference proteome</keyword>
<keyword evidence="1" id="KW-0449">Lipoprotein</keyword>
<dbReference type="NCBIfam" id="TIGR03512">
    <property type="entry name" value="GldD_lipo"/>
    <property type="match status" value="1"/>
</dbReference>
<dbReference type="AlphaFoldDB" id="A0A316ETB0"/>
<accession>A0A316ETB0</accession>
<gene>
    <name evidence="1" type="ORF">LV89_02581</name>
</gene>
<dbReference type="Proteomes" id="UP000245489">
    <property type="component" value="Unassembled WGS sequence"/>
</dbReference>
<evidence type="ECO:0000313" key="2">
    <source>
        <dbReference type="Proteomes" id="UP000245489"/>
    </source>
</evidence>
<evidence type="ECO:0000313" key="1">
    <source>
        <dbReference type="EMBL" id="PWK26410.1"/>
    </source>
</evidence>
<protein>
    <submittedName>
        <fullName evidence="1">Gliding motility-associated lipoprotein GldD</fullName>
    </submittedName>
</protein>
<sequence length="224" mass="25697">MMRKKARLIINSVKTLQNSIQPNVNNVNSVLFTAYCLLITVLFSCGKKTDSGDFVPKPKGYNRIELPTVKYQHMAESHPFSFDYSTQAILKPDTVRWAEPHWMYVYYPAYKAMIQLTYKPLNGDKNKLAKLIDDAHKLAAKHGQKAYSIQDLILKTPSGKSAMLMELEGEVPTYLQFYTTDSTKHYLRGALYFNTAMKSDSLAPVIEYLKKDVIKLLNTLEWKK</sequence>
<comment type="caution">
    <text evidence="1">The sequence shown here is derived from an EMBL/GenBank/DDBJ whole genome shotgun (WGS) entry which is preliminary data.</text>
</comment>
<dbReference type="Pfam" id="PF25593">
    <property type="entry name" value="GldD_lipo"/>
    <property type="match status" value="1"/>
</dbReference>
<name>A0A316ETB0_9BACT</name>
<proteinExistence type="predicted"/>
<dbReference type="RefSeq" id="WP_229201513.1">
    <property type="nucleotide sequence ID" value="NZ_QGGO01000012.1"/>
</dbReference>